<dbReference type="OMA" id="YVMPACM"/>
<dbReference type="PROSITE" id="PS00135">
    <property type="entry name" value="TRYPSIN_SER"/>
    <property type="match status" value="1"/>
</dbReference>
<dbReference type="SUPFAM" id="SSF50494">
    <property type="entry name" value="Trypsin-like serine proteases"/>
    <property type="match status" value="1"/>
</dbReference>
<dbReference type="KEGG" id="aplc:110984589"/>
<keyword evidence="2" id="KW-0720">Serine protease</keyword>
<evidence type="ECO:0000313" key="4">
    <source>
        <dbReference type="Proteomes" id="UP000694845"/>
    </source>
</evidence>
<dbReference type="InterPro" id="IPR043504">
    <property type="entry name" value="Peptidase_S1_PA_chymotrypsin"/>
</dbReference>
<dbReference type="Gene3D" id="2.40.10.10">
    <property type="entry name" value="Trypsin-like serine proteases"/>
    <property type="match status" value="2"/>
</dbReference>
<dbReference type="InterPro" id="IPR018114">
    <property type="entry name" value="TRYPSIN_HIS"/>
</dbReference>
<dbReference type="SMART" id="SM00020">
    <property type="entry name" value="Tryp_SPc"/>
    <property type="match status" value="1"/>
</dbReference>
<dbReference type="CDD" id="cd00190">
    <property type="entry name" value="Tryp_SPc"/>
    <property type="match status" value="1"/>
</dbReference>
<feature type="domain" description="Peptidase S1" evidence="3">
    <location>
        <begin position="109"/>
        <end position="358"/>
    </location>
</feature>
<keyword evidence="2" id="KW-0645">Protease</keyword>
<proteinExistence type="predicted"/>
<dbReference type="PROSITE" id="PS00134">
    <property type="entry name" value="TRYPSIN_HIS"/>
    <property type="match status" value="1"/>
</dbReference>
<dbReference type="PANTHER" id="PTHR24252:SF7">
    <property type="entry name" value="HYALIN"/>
    <property type="match status" value="1"/>
</dbReference>
<dbReference type="InterPro" id="IPR009003">
    <property type="entry name" value="Peptidase_S1_PA"/>
</dbReference>
<dbReference type="PANTHER" id="PTHR24252">
    <property type="entry name" value="ACROSIN-RELATED"/>
    <property type="match status" value="1"/>
</dbReference>
<gene>
    <name evidence="5" type="primary">LOC110984589</name>
</gene>
<dbReference type="AlphaFoldDB" id="A0A8B7ZCX9"/>
<dbReference type="GO" id="GO:0004252">
    <property type="term" value="F:serine-type endopeptidase activity"/>
    <property type="evidence" value="ECO:0007669"/>
    <property type="project" value="InterPro"/>
</dbReference>
<evidence type="ECO:0000256" key="2">
    <source>
        <dbReference type="RuleBase" id="RU363034"/>
    </source>
</evidence>
<dbReference type="GeneID" id="110984589"/>
<dbReference type="RefSeq" id="XP_022101041.1">
    <property type="nucleotide sequence ID" value="XM_022245349.1"/>
</dbReference>
<keyword evidence="2" id="KW-0378">Hydrolase</keyword>
<dbReference type="PRINTS" id="PR00722">
    <property type="entry name" value="CHYMOTRYPSIN"/>
</dbReference>
<dbReference type="InterPro" id="IPR001314">
    <property type="entry name" value="Peptidase_S1A"/>
</dbReference>
<evidence type="ECO:0000256" key="1">
    <source>
        <dbReference type="ARBA" id="ARBA00023157"/>
    </source>
</evidence>
<dbReference type="Pfam" id="PF00089">
    <property type="entry name" value="Trypsin"/>
    <property type="match status" value="1"/>
</dbReference>
<protein>
    <submittedName>
        <fullName evidence="5">Chymotrypsinogen A-like</fullName>
    </submittedName>
</protein>
<evidence type="ECO:0000313" key="5">
    <source>
        <dbReference type="RefSeq" id="XP_022101041.1"/>
    </source>
</evidence>
<dbReference type="GO" id="GO:0006508">
    <property type="term" value="P:proteolysis"/>
    <property type="evidence" value="ECO:0007669"/>
    <property type="project" value="UniProtKB-KW"/>
</dbReference>
<name>A0A8B7ZCX9_ACAPL</name>
<keyword evidence="1" id="KW-1015">Disulfide bond</keyword>
<sequence length="366" mass="40302">MTGRFFAVTSSSRDAFLVLAVLLVLAINMSSLVGVQGRAVKIKTANKPQATDGSQGPNDEKIFNANMHAKSAGGGIVREEEALLTGSLTDVCGKRPILPPRQNESSTRVVAGIESSNRWPWQVALVNKTSEEQFCGGTLIGRDHILTAAHCFDSGEWHEDNIIIVLGEHDRSRPEGTEQRFAVDCIHIHSQYVNGVPYNNDIAVVKLRTAPDNDVIINDYVMPACMPEKNEFQAGDTCYVTGWGYTNFLDFTFGRRPDIINQARLPILSRKDCRGAYGSFISNRMICAGYLEGERRADTCKGDSGGPLVCQQVDGSWKLVGVTSWGENTFCNPSPRDAVPGVYTKVGKYRKWITKTVDMKKCQTRS</sequence>
<accession>A0A8B7ZCX9</accession>
<dbReference type="Proteomes" id="UP000694845">
    <property type="component" value="Unplaced"/>
</dbReference>
<reference evidence="5" key="1">
    <citation type="submission" date="2025-08" db="UniProtKB">
        <authorList>
            <consortium name="RefSeq"/>
        </authorList>
    </citation>
    <scope>IDENTIFICATION</scope>
</reference>
<dbReference type="FunFam" id="2.40.10.10:FF:000053">
    <property type="entry name" value="Neurotrypsin"/>
    <property type="match status" value="1"/>
</dbReference>
<dbReference type="OrthoDB" id="10061449at2759"/>
<dbReference type="PROSITE" id="PS50240">
    <property type="entry name" value="TRYPSIN_DOM"/>
    <property type="match status" value="1"/>
</dbReference>
<evidence type="ECO:0000259" key="3">
    <source>
        <dbReference type="PROSITE" id="PS50240"/>
    </source>
</evidence>
<dbReference type="InterPro" id="IPR001254">
    <property type="entry name" value="Trypsin_dom"/>
</dbReference>
<keyword evidence="4" id="KW-1185">Reference proteome</keyword>
<organism evidence="4 5">
    <name type="scientific">Acanthaster planci</name>
    <name type="common">Crown-of-thorns starfish</name>
    <dbReference type="NCBI Taxonomy" id="133434"/>
    <lineage>
        <taxon>Eukaryota</taxon>
        <taxon>Metazoa</taxon>
        <taxon>Echinodermata</taxon>
        <taxon>Eleutherozoa</taxon>
        <taxon>Asterozoa</taxon>
        <taxon>Asteroidea</taxon>
        <taxon>Valvatacea</taxon>
        <taxon>Valvatida</taxon>
        <taxon>Acanthasteridae</taxon>
        <taxon>Acanthaster</taxon>
    </lineage>
</organism>
<dbReference type="InterPro" id="IPR033116">
    <property type="entry name" value="TRYPSIN_SER"/>
</dbReference>